<keyword evidence="1" id="KW-0614">Plasmid</keyword>
<evidence type="ECO:0000313" key="1">
    <source>
        <dbReference type="EMBL" id="AEH81392.1"/>
    </source>
</evidence>
<gene>
    <name evidence="1" type="ordered locus">SM11_pC0319</name>
</gene>
<sequence length="46" mass="5315">MLSLRQLDREIDDTVEGTTCVEEPTKVMDNVGWLRQSSARRRGFFA</sequence>
<dbReference type="AlphaFoldDB" id="F7XCA1"/>
<dbReference type="KEGG" id="smx:SM11_pC0319"/>
<reference evidence="1 2" key="1">
    <citation type="journal article" date="2011" name="J. Biotechnol.">
        <title>The complete genome sequence of the dominant Sinorhizobium meliloti field isolate SM11 extends the S. meliloti pan-genome.</title>
        <authorList>
            <person name="Schneiker-Bekel S."/>
            <person name="Wibberg D."/>
            <person name="Bekel T."/>
            <person name="Blom J."/>
            <person name="Linke B."/>
            <person name="Neuweger H."/>
            <person name="Stiens M."/>
            <person name="Vorholter F.J."/>
            <person name="Weidner S."/>
            <person name="Goesmann A."/>
            <person name="Puhler A."/>
            <person name="Schluter A."/>
        </authorList>
    </citation>
    <scope>NUCLEOTIDE SEQUENCE [LARGE SCALE GENOMIC DNA]</scope>
    <source>
        <strain evidence="1 2">SM11</strain>
        <plasmid evidence="2">pSmeSM11c</plasmid>
    </source>
</reference>
<dbReference type="Proteomes" id="UP000009045">
    <property type="component" value="Plasmid pSmeSM11c"/>
</dbReference>
<evidence type="ECO:0000313" key="2">
    <source>
        <dbReference type="Proteomes" id="UP000009045"/>
    </source>
</evidence>
<protein>
    <submittedName>
        <fullName evidence="1">Uncharacterized protein</fullName>
    </submittedName>
</protein>
<organism evidence="1 2">
    <name type="scientific">Sinorhizobium meliloti (strain SM11)</name>
    <dbReference type="NCBI Taxonomy" id="707241"/>
    <lineage>
        <taxon>Bacteria</taxon>
        <taxon>Pseudomonadati</taxon>
        <taxon>Pseudomonadota</taxon>
        <taxon>Alphaproteobacteria</taxon>
        <taxon>Hyphomicrobiales</taxon>
        <taxon>Rhizobiaceae</taxon>
        <taxon>Sinorhizobium/Ensifer group</taxon>
        <taxon>Sinorhizobium</taxon>
    </lineage>
</organism>
<proteinExistence type="predicted"/>
<name>F7XCA1_SINMM</name>
<accession>F7XCA1</accession>
<dbReference type="EMBL" id="CP001831">
    <property type="protein sequence ID" value="AEH81392.1"/>
    <property type="molecule type" value="Genomic_DNA"/>
</dbReference>
<geneLocation type="plasmid" evidence="1 2">
    <name>pSmeSM11c</name>
</geneLocation>
<dbReference type="HOGENOM" id="CLU_3189069_0_0_5"/>